<dbReference type="PANTHER" id="PTHR10250">
    <property type="entry name" value="MICROSOMAL GLUTATHIONE S-TRANSFERASE"/>
    <property type="match status" value="1"/>
</dbReference>
<dbReference type="Proteomes" id="UP000002748">
    <property type="component" value="Unassembled WGS sequence"/>
</dbReference>
<comment type="subcellular location">
    <subcellularLocation>
        <location evidence="1">Membrane</location>
        <topology evidence="1">Multi-pass membrane protein</topology>
    </subcellularLocation>
</comment>
<sequence>MTTVGHAFVLPANYPLVGAGVSAVLLLNFINVVRHRIAAKVKYPAVYASEAEAATDPKKMQFNCAQRAHQNTLESVPFVLAATAYLGLFHPKAATAGALSWVFGRIFYTDERQSNQANAQINYSTGKAEKRNAGPAVLGSISMLGLIGGVVYTSVVECRKLYAAGL</sequence>
<reference evidence="6 7" key="1">
    <citation type="journal article" date="2012" name="Eukaryot. Cell">
        <title>Draft genome sequence of CBS 2479, the standard type strain of Trichosporon asahii.</title>
        <authorList>
            <person name="Yang R.Y."/>
            <person name="Li H.T."/>
            <person name="Zhu H."/>
            <person name="Zhou G.P."/>
            <person name="Wang M."/>
            <person name="Wang L."/>
        </authorList>
    </citation>
    <scope>NUCLEOTIDE SEQUENCE [LARGE SCALE GENOMIC DNA]</scope>
    <source>
        <strain evidence="7">ATCC 90039 / CBS 2479 / JCM 2466 / KCTC 7840 / NCYC 2677 / UAMH 7654</strain>
    </source>
</reference>
<evidence type="ECO:0000313" key="7">
    <source>
        <dbReference type="Proteomes" id="UP000002748"/>
    </source>
</evidence>
<dbReference type="KEGG" id="tasa:A1Q1_04860"/>
<comment type="caution">
    <text evidence="6">The sequence shown here is derived from an EMBL/GenBank/DDBJ whole genome shotgun (WGS) entry which is preliminary data.</text>
</comment>
<dbReference type="Pfam" id="PF01124">
    <property type="entry name" value="MAPEG"/>
    <property type="match status" value="1"/>
</dbReference>
<dbReference type="GO" id="GO:0016020">
    <property type="term" value="C:membrane"/>
    <property type="evidence" value="ECO:0007669"/>
    <property type="project" value="UniProtKB-SubCell"/>
</dbReference>
<dbReference type="Gene3D" id="1.20.120.550">
    <property type="entry name" value="Membrane associated eicosanoid/glutathione metabolism-like domain"/>
    <property type="match status" value="1"/>
</dbReference>
<protein>
    <recommendedName>
        <fullName evidence="8">Membrane-associated proteins in eicosanoid and glutathione metabolism</fullName>
    </recommendedName>
</protein>
<gene>
    <name evidence="6" type="ORF">A1Q1_04860</name>
</gene>
<evidence type="ECO:0000256" key="4">
    <source>
        <dbReference type="ARBA" id="ARBA00023136"/>
    </source>
</evidence>
<dbReference type="InterPro" id="IPR050997">
    <property type="entry name" value="MAPEG"/>
</dbReference>
<keyword evidence="2 5" id="KW-0812">Transmembrane</keyword>
<keyword evidence="3 5" id="KW-1133">Transmembrane helix</keyword>
<dbReference type="InterPro" id="IPR023352">
    <property type="entry name" value="MAPEG-like_dom_sf"/>
</dbReference>
<proteinExistence type="predicted"/>
<dbReference type="VEuPathDB" id="FungiDB:A1Q1_04860"/>
<evidence type="ECO:0008006" key="8">
    <source>
        <dbReference type="Google" id="ProtNLM"/>
    </source>
</evidence>
<feature type="transmembrane region" description="Helical" evidence="5">
    <location>
        <begin position="136"/>
        <end position="156"/>
    </location>
</feature>
<evidence type="ECO:0000256" key="1">
    <source>
        <dbReference type="ARBA" id="ARBA00004141"/>
    </source>
</evidence>
<evidence type="ECO:0000256" key="2">
    <source>
        <dbReference type="ARBA" id="ARBA00022692"/>
    </source>
</evidence>
<evidence type="ECO:0000256" key="5">
    <source>
        <dbReference type="SAM" id="Phobius"/>
    </source>
</evidence>
<dbReference type="GO" id="GO:0005783">
    <property type="term" value="C:endoplasmic reticulum"/>
    <property type="evidence" value="ECO:0007669"/>
    <property type="project" value="TreeGrafter"/>
</dbReference>
<evidence type="ECO:0000313" key="6">
    <source>
        <dbReference type="EMBL" id="EJT46565.1"/>
    </source>
</evidence>
<dbReference type="PANTHER" id="PTHR10250:SF26">
    <property type="entry name" value="GLUTATHIONE S-TRANSFERASE 3, MITOCHONDRIAL"/>
    <property type="match status" value="1"/>
</dbReference>
<dbReference type="OrthoDB" id="410651at2759"/>
<evidence type="ECO:0000256" key="3">
    <source>
        <dbReference type="ARBA" id="ARBA00022989"/>
    </source>
</evidence>
<dbReference type="RefSeq" id="XP_014178573.1">
    <property type="nucleotide sequence ID" value="XM_014323098.1"/>
</dbReference>
<dbReference type="EMBL" id="ALBS01000284">
    <property type="protein sequence ID" value="EJT46565.1"/>
    <property type="molecule type" value="Genomic_DNA"/>
</dbReference>
<accession>J4U837</accession>
<dbReference type="GO" id="GO:0005635">
    <property type="term" value="C:nuclear envelope"/>
    <property type="evidence" value="ECO:0007669"/>
    <property type="project" value="TreeGrafter"/>
</dbReference>
<keyword evidence="4 5" id="KW-0472">Membrane</keyword>
<dbReference type="GeneID" id="25988372"/>
<dbReference type="HOGENOM" id="CLU_110291_1_2_1"/>
<name>J4U837_TRIAS</name>
<dbReference type="GO" id="GO:0004602">
    <property type="term" value="F:glutathione peroxidase activity"/>
    <property type="evidence" value="ECO:0007669"/>
    <property type="project" value="TreeGrafter"/>
</dbReference>
<dbReference type="InterPro" id="IPR001129">
    <property type="entry name" value="Membr-assoc_MAPEG"/>
</dbReference>
<organism evidence="6 7">
    <name type="scientific">Trichosporon asahii var. asahii (strain ATCC 90039 / CBS 2479 / JCM 2466 / KCTC 7840 / NBRC 103889/ NCYC 2677 / UAMH 7654)</name>
    <name type="common">Yeast</name>
    <dbReference type="NCBI Taxonomy" id="1186058"/>
    <lineage>
        <taxon>Eukaryota</taxon>
        <taxon>Fungi</taxon>
        <taxon>Dikarya</taxon>
        <taxon>Basidiomycota</taxon>
        <taxon>Agaricomycotina</taxon>
        <taxon>Tremellomycetes</taxon>
        <taxon>Trichosporonales</taxon>
        <taxon>Trichosporonaceae</taxon>
        <taxon>Trichosporon</taxon>
    </lineage>
</organism>
<feature type="transmembrane region" description="Helical" evidence="5">
    <location>
        <begin position="12"/>
        <end position="33"/>
    </location>
</feature>
<dbReference type="SUPFAM" id="SSF161084">
    <property type="entry name" value="MAPEG domain-like"/>
    <property type="match status" value="1"/>
</dbReference>
<dbReference type="GO" id="GO:0004364">
    <property type="term" value="F:glutathione transferase activity"/>
    <property type="evidence" value="ECO:0007669"/>
    <property type="project" value="TreeGrafter"/>
</dbReference>
<dbReference type="AlphaFoldDB" id="J4U837"/>